<feature type="domain" description="EGF-like" evidence="2">
    <location>
        <begin position="651"/>
        <end position="662"/>
    </location>
</feature>
<dbReference type="PANTHER" id="PTHR11412">
    <property type="entry name" value="MACROGLOBULIN / COMPLEMENT"/>
    <property type="match status" value="1"/>
</dbReference>
<gene>
    <name evidence="3" type="ORF">D915_003705</name>
</gene>
<feature type="signal peptide" evidence="1">
    <location>
        <begin position="1"/>
        <end position="22"/>
    </location>
</feature>
<dbReference type="PANTHER" id="PTHR11412:SF171">
    <property type="entry name" value="PREGNANCY ZONE PROTEIN-LIKE PROTEIN"/>
    <property type="match status" value="1"/>
</dbReference>
<keyword evidence="1" id="KW-0732">Signal</keyword>
<name>A0A4E0REM7_FASHE</name>
<dbReference type="Gene3D" id="2.10.25.10">
    <property type="entry name" value="Laminin"/>
    <property type="match status" value="1"/>
</dbReference>
<dbReference type="InterPro" id="IPR050473">
    <property type="entry name" value="A2M/Complement_sys"/>
</dbReference>
<protein>
    <recommendedName>
        <fullName evidence="2">EGF-like domain-containing protein</fullName>
    </recommendedName>
</protein>
<dbReference type="Gene3D" id="2.60.40.1930">
    <property type="match status" value="1"/>
</dbReference>
<evidence type="ECO:0000313" key="4">
    <source>
        <dbReference type="Proteomes" id="UP000230066"/>
    </source>
</evidence>
<evidence type="ECO:0000313" key="3">
    <source>
        <dbReference type="EMBL" id="THD25155.1"/>
    </source>
</evidence>
<dbReference type="Gene3D" id="1.50.10.20">
    <property type="match status" value="1"/>
</dbReference>
<evidence type="ECO:0000259" key="2">
    <source>
        <dbReference type="PROSITE" id="PS00022"/>
    </source>
</evidence>
<keyword evidence="4" id="KW-1185">Reference proteome</keyword>
<dbReference type="InterPro" id="IPR008930">
    <property type="entry name" value="Terpenoid_cyclase/PrenylTrfase"/>
</dbReference>
<dbReference type="SUPFAM" id="SSF48239">
    <property type="entry name" value="Terpenoid cyclases/Protein prenyltransferases"/>
    <property type="match status" value="1"/>
</dbReference>
<sequence length="1837" mass="209736">MKKTQMRFQHLVLLSTIVLAHGKLIPSKAVSLFPALYDLSQRALVHVYSTRPINVTYRLFIQYSEQAEYTHPNSYYSKSVSTDLYRVEFWFEYPFTRNVQFSKVELLIDFCDRLPTGIVECTEESTVHLFHELFSTYSDPLILIETDKETYHPGERIHIRCSLIRAEWWTIDGVSNRTKLQPNTELPKEPLLFDSIIILSGKDEVVQSWTSVQLDHARNLTFRFPEKLIDFGEWKITASMAPNIGESMNVMVVPDVTPGLSIQFSEPQWFLQQTTYGWGKPPHVIIAVCANDSAGHVAQGSVFFLLCDCKLSSHHFHFQKNKRILNSRLIQSLFLYHACPDKSNTPIADKPCTFLESAFDSRGCQSFVVPVRELGIQAFQFGDRLHSLISCVRLWDSGLNRWYEHCTPVNTDAKMFSYSGGYELGAHFYKYGLPTMLDIHVRDITQIGTPIDMILEQQLNYCPLTANQSLNPTRRNTLRYSLQFDKHGQSQLYMWPLYTFDDLTITASRGTWSDRWAVLRAYFTPSKAMIQPWPNQNPVHVNCNGTVRLVIMGNQPLANKQFFVYGSMRGTLLPIQLREYTSDDSHLDSLNPARDDWLGHYLKGTDDGETRDEDKNLFSCLPGWQGEGCLKPICAEGCDPVGGYCMFPGGCECQNGWIGALCDQCVFCPFDGNCATGSECSCPWYRTNRKCTAYNSTLPPISLMTAMPQQTYTAQKGAKILHKRTLQLILNRSLDKPMPVSILYLEPMPNGTLDVISTQITLLPGRSCPSSGTVRFNMSQTWVGDSVELNVVVPVEAKSMNGTVCHVTVRNVRSLGISPYGTIVDSFKLIDDRFDHLFRSSPINRFRYSSVRDFWVAGISEGLDANETEIEGNRQCGFHLPPSPYEFQSTSNEPGELRTILFTSFQPNEILDSFNQTGARWILTVPPGETGWKASAFCYGPQFGMWMDRSDLLIVSKPIELHFTATRSARPHEKVSIYTRVHVTPTVQPYCVYLSVHLSVQQQSAGWRLLSPTTFSQCICEPPFETEWISFAEPGILATDGLFKVTLHIVPNAPQCSLPIKDMLITTDQPLSAKSQTRDLIQETRFARTRINQIDVDRWQTTVFRCSLAISKNLNKTGLEQIDFHVPELGTDLDWSPDQYLIISPNLMGLFFRLFERSQNKPLLSGYDHLAMIVSGINVLNYLTEEPQQNQILSGTLRSNAFHIVVTSVYALNDLNCTDGMFGPFGGNCTPDDPWFESLLYRAVADVLRCKDRWIKDYLKAYVNSIVWHVENRWTRIQNEDGCFSPPPDTATEMWHYVKLALTAHRWISLYEHSIIDSYWPQKIDIKPVLKKAKQCLLDTTANDLNNPDLMAEYPSTVLTLIARVFTTSDRHSSVSVSLIKWIRRIQVREHESVQNETLIHWGTSEEDEMEATTNAYWVLRQARLNSVAFLPVIRWALTKQDVNGDFSRSRDLYFASSLIANYSDWVRSEQLDGGLSIRIQVQPEGHPVHRLHIFKGNILTKFVRLPRTQRVKVTVTVMRGSLCSVFKLARFSLSKRTQSLSDSKLATVQRTNQSDCNHVTVSICLEPMMFRRIAALYVQAQSGWDIDSETRDLITSDNKPFPLIRRAQFDEMNNMHVLLETRVEYNKAACFNVNYTQTGLVLNSRPLLVSAIGAEFVHGEYLYYIRLPQCTTNFQLPNNSIDVKSETEKSFRLTKCPTVLQPYPETKQDILTGLEQLCDKNISLIYLNQKDTGTEETLTSWIYRISNATKIEKWSTRLPRRLEICPLFNQTNVFVVLPDSRSDRLQFSWPRIRTSPPIRLVQMTRSNQGTNEFLRTVTSPCLSLQTMIRLIYGILI</sequence>
<accession>A0A4E0REM7</accession>
<proteinExistence type="predicted"/>
<comment type="caution">
    <text evidence="3">The sequence shown here is derived from an EMBL/GenBank/DDBJ whole genome shotgun (WGS) entry which is preliminary data.</text>
</comment>
<evidence type="ECO:0000256" key="1">
    <source>
        <dbReference type="SAM" id="SignalP"/>
    </source>
</evidence>
<reference evidence="3" key="1">
    <citation type="submission" date="2019-03" db="EMBL/GenBank/DDBJ databases">
        <title>Improved annotation for the trematode Fasciola hepatica.</title>
        <authorList>
            <person name="Choi Y.-J."/>
            <person name="Martin J."/>
            <person name="Mitreva M."/>
        </authorList>
    </citation>
    <scope>NUCLEOTIDE SEQUENCE [LARGE SCALE GENOMIC DNA]</scope>
</reference>
<organism evidence="3 4">
    <name type="scientific">Fasciola hepatica</name>
    <name type="common">Liver fluke</name>
    <dbReference type="NCBI Taxonomy" id="6192"/>
    <lineage>
        <taxon>Eukaryota</taxon>
        <taxon>Metazoa</taxon>
        <taxon>Spiralia</taxon>
        <taxon>Lophotrochozoa</taxon>
        <taxon>Platyhelminthes</taxon>
        <taxon>Trematoda</taxon>
        <taxon>Digenea</taxon>
        <taxon>Plagiorchiida</taxon>
        <taxon>Echinostomata</taxon>
        <taxon>Echinostomatoidea</taxon>
        <taxon>Fasciolidae</taxon>
        <taxon>Fasciola</taxon>
    </lineage>
</organism>
<feature type="chain" id="PRO_5020024696" description="EGF-like domain-containing protein" evidence="1">
    <location>
        <begin position="23"/>
        <end position="1837"/>
    </location>
</feature>
<dbReference type="SUPFAM" id="SSF57184">
    <property type="entry name" value="Growth factor receptor domain"/>
    <property type="match status" value="1"/>
</dbReference>
<dbReference type="InterPro" id="IPR009030">
    <property type="entry name" value="Growth_fac_rcpt_cys_sf"/>
</dbReference>
<dbReference type="PROSITE" id="PS00022">
    <property type="entry name" value="EGF_1"/>
    <property type="match status" value="1"/>
</dbReference>
<dbReference type="Proteomes" id="UP000230066">
    <property type="component" value="Unassembled WGS sequence"/>
</dbReference>
<dbReference type="InterPro" id="IPR000742">
    <property type="entry name" value="EGF"/>
</dbReference>
<dbReference type="EMBL" id="JXXN02001265">
    <property type="protein sequence ID" value="THD25155.1"/>
    <property type="molecule type" value="Genomic_DNA"/>
</dbReference>